<evidence type="ECO:0000256" key="4">
    <source>
        <dbReference type="ARBA" id="ARBA00022786"/>
    </source>
</evidence>
<evidence type="ECO:0000256" key="2">
    <source>
        <dbReference type="ARBA" id="ARBA00004906"/>
    </source>
</evidence>
<dbReference type="FunFam" id="3.30.40.10:FF:000442">
    <property type="entry name" value="RING-type E3 ubiquitin transferase"/>
    <property type="match status" value="1"/>
</dbReference>
<feature type="domain" description="U-box" evidence="6">
    <location>
        <begin position="20"/>
        <end position="94"/>
    </location>
</feature>
<dbReference type="InterPro" id="IPR045185">
    <property type="entry name" value="PUB22/23/24-like"/>
</dbReference>
<dbReference type="Gene3D" id="1.25.10.10">
    <property type="entry name" value="Leucine-rich Repeat Variant"/>
    <property type="match status" value="1"/>
</dbReference>
<comment type="pathway">
    <text evidence="2 5">Protein modification; protein ubiquitination.</text>
</comment>
<dbReference type="CDD" id="cd16664">
    <property type="entry name" value="RING-Ubox_PUB"/>
    <property type="match status" value="1"/>
</dbReference>
<evidence type="ECO:0000259" key="6">
    <source>
        <dbReference type="PROSITE" id="PS51698"/>
    </source>
</evidence>
<dbReference type="InterPro" id="IPR003613">
    <property type="entry name" value="Ubox_domain"/>
</dbReference>
<protein>
    <recommendedName>
        <fullName evidence="5 6">U-box domain-containing protein</fullName>
        <ecNumber evidence="5">2.3.2.27</ecNumber>
    </recommendedName>
    <alternativeName>
        <fullName evidence="5">RING-type E3 ubiquitin transferase PUB</fullName>
    </alternativeName>
</protein>
<evidence type="ECO:0000256" key="1">
    <source>
        <dbReference type="ARBA" id="ARBA00000900"/>
    </source>
</evidence>
<dbReference type="GO" id="GO:0016567">
    <property type="term" value="P:protein ubiquitination"/>
    <property type="evidence" value="ECO:0007669"/>
    <property type="project" value="UniProtKB-UniRule"/>
</dbReference>
<accession>W1NEM8</accession>
<dbReference type="AlphaFoldDB" id="W1NEM8"/>
<evidence type="ECO:0000256" key="3">
    <source>
        <dbReference type="ARBA" id="ARBA00022679"/>
    </source>
</evidence>
<dbReference type="OrthoDB" id="10064100at2759"/>
<dbReference type="InterPro" id="IPR011989">
    <property type="entry name" value="ARM-like"/>
</dbReference>
<gene>
    <name evidence="7" type="ORF">AMTR_s00138p00053700</name>
</gene>
<dbReference type="EMBL" id="KI397561">
    <property type="protein sequence ID" value="ERM93829.1"/>
    <property type="molecule type" value="Genomic_DNA"/>
</dbReference>
<name>W1NEM8_AMBTC</name>
<dbReference type="Pfam" id="PF25598">
    <property type="entry name" value="ARM_PUB"/>
    <property type="match status" value="1"/>
</dbReference>
<dbReference type="eggNOG" id="ENOG502QS2D">
    <property type="taxonomic scope" value="Eukaryota"/>
</dbReference>
<dbReference type="InterPro" id="IPR058678">
    <property type="entry name" value="ARM_PUB"/>
</dbReference>
<keyword evidence="8" id="KW-1185">Reference proteome</keyword>
<dbReference type="InterPro" id="IPR013083">
    <property type="entry name" value="Znf_RING/FYVE/PHD"/>
</dbReference>
<comment type="function">
    <text evidence="5">Functions as an E3 ubiquitin ligase.</text>
</comment>
<dbReference type="PANTHER" id="PTHR22849:SF161">
    <property type="entry name" value="U-BOX DOMAIN-CONTAINING PROTEIN"/>
    <property type="match status" value="1"/>
</dbReference>
<dbReference type="KEGG" id="atr:18421723"/>
<sequence>MFSRRSKLPEKLKPGIKSIQIPSNFKCPISLELMRDPVIMPTGITYDRQSIERWLDEGGKTCPVTNQPVHEPELIPNHALRRMIQSWCVANSSNGVDRIPTPKIPISEARVSEILSEISVSSDRNLANCLKLVRKLKISVRESERNRRCVASSQAGRVLASIFLQIAGKSRAGNSDCRALMEEIMALLMVLTPLTLEAFSFLSSREILLCLIEGLRQGNLELRKNSALLIKEIASNGELTIDFRKIDGLFESLLQIIRDPICSSSLKASLITVFYVCSSDEEIRAKAVKLGFISAILDILPDSDRSVCEKAMAAIDALCKSKEGRAKASEHALMVPLVVKKIFRVSDLVTELSVTVLWRLCKDEECKLKSVSEALQVGAFQKLLLLLQVGCEGKIKEKVTDLLKVTNSYRERWECVDSGDFKGLKRPF</sequence>
<dbReference type="GO" id="GO:0061630">
    <property type="term" value="F:ubiquitin protein ligase activity"/>
    <property type="evidence" value="ECO:0007669"/>
    <property type="project" value="UniProtKB-UniRule"/>
</dbReference>
<evidence type="ECO:0000313" key="7">
    <source>
        <dbReference type="EMBL" id="ERM93829.1"/>
    </source>
</evidence>
<dbReference type="PROSITE" id="PS51698">
    <property type="entry name" value="U_BOX"/>
    <property type="match status" value="1"/>
</dbReference>
<dbReference type="UniPathway" id="UPA00143"/>
<dbReference type="PANTHER" id="PTHR22849">
    <property type="entry name" value="WDSAM1 PROTEIN"/>
    <property type="match status" value="1"/>
</dbReference>
<dbReference type="OMA" id="REMACKN"/>
<dbReference type="InterPro" id="IPR016024">
    <property type="entry name" value="ARM-type_fold"/>
</dbReference>
<dbReference type="SUPFAM" id="SSF57850">
    <property type="entry name" value="RING/U-box"/>
    <property type="match status" value="1"/>
</dbReference>
<proteinExistence type="predicted"/>
<dbReference type="EC" id="2.3.2.27" evidence="5"/>
<evidence type="ECO:0000256" key="5">
    <source>
        <dbReference type="RuleBase" id="RU369093"/>
    </source>
</evidence>
<dbReference type="InterPro" id="IPR045210">
    <property type="entry name" value="RING-Ubox_PUB"/>
</dbReference>
<dbReference type="Gramene" id="ERM93829">
    <property type="protein sequence ID" value="ERM93829"/>
    <property type="gene ID" value="AMTR_s00138p00053700"/>
</dbReference>
<dbReference type="Proteomes" id="UP000017836">
    <property type="component" value="Unassembled WGS sequence"/>
</dbReference>
<comment type="catalytic activity">
    <reaction evidence="1 5">
        <text>S-ubiquitinyl-[E2 ubiquitin-conjugating enzyme]-L-cysteine + [acceptor protein]-L-lysine = [E2 ubiquitin-conjugating enzyme]-L-cysteine + N(6)-ubiquitinyl-[acceptor protein]-L-lysine.</text>
        <dbReference type="EC" id="2.3.2.27"/>
    </reaction>
</comment>
<keyword evidence="4 5" id="KW-0833">Ubl conjugation pathway</keyword>
<evidence type="ECO:0000313" key="8">
    <source>
        <dbReference type="Proteomes" id="UP000017836"/>
    </source>
</evidence>
<dbReference type="SMART" id="SM00504">
    <property type="entry name" value="Ubox"/>
    <property type="match status" value="1"/>
</dbReference>
<dbReference type="SUPFAM" id="SSF48371">
    <property type="entry name" value="ARM repeat"/>
    <property type="match status" value="1"/>
</dbReference>
<reference evidence="8" key="1">
    <citation type="journal article" date="2013" name="Science">
        <title>The Amborella genome and the evolution of flowering plants.</title>
        <authorList>
            <consortium name="Amborella Genome Project"/>
        </authorList>
    </citation>
    <scope>NUCLEOTIDE SEQUENCE [LARGE SCALE GENOMIC DNA]</scope>
</reference>
<organism evidence="7 8">
    <name type="scientific">Amborella trichopoda</name>
    <dbReference type="NCBI Taxonomy" id="13333"/>
    <lineage>
        <taxon>Eukaryota</taxon>
        <taxon>Viridiplantae</taxon>
        <taxon>Streptophyta</taxon>
        <taxon>Embryophyta</taxon>
        <taxon>Tracheophyta</taxon>
        <taxon>Spermatophyta</taxon>
        <taxon>Magnoliopsida</taxon>
        <taxon>Amborellales</taxon>
        <taxon>Amborellaceae</taxon>
        <taxon>Amborella</taxon>
    </lineage>
</organism>
<keyword evidence="3 5" id="KW-0808">Transferase</keyword>
<dbReference type="Gene3D" id="3.30.40.10">
    <property type="entry name" value="Zinc/RING finger domain, C3HC4 (zinc finger)"/>
    <property type="match status" value="1"/>
</dbReference>
<dbReference type="HOGENOM" id="CLU_006348_1_1_1"/>
<dbReference type="Pfam" id="PF04564">
    <property type="entry name" value="U-box"/>
    <property type="match status" value="1"/>
</dbReference>